<evidence type="ECO:0000259" key="2">
    <source>
        <dbReference type="Pfam" id="PF25053"/>
    </source>
</evidence>
<reference evidence="3" key="1">
    <citation type="journal article" date="2023" name="Mol. Phylogenet. Evol.">
        <title>Genome-scale phylogeny and comparative genomics of the fungal order Sordariales.</title>
        <authorList>
            <person name="Hensen N."/>
            <person name="Bonometti L."/>
            <person name="Westerberg I."/>
            <person name="Brannstrom I.O."/>
            <person name="Guillou S."/>
            <person name="Cros-Aarteil S."/>
            <person name="Calhoun S."/>
            <person name="Haridas S."/>
            <person name="Kuo A."/>
            <person name="Mondo S."/>
            <person name="Pangilinan J."/>
            <person name="Riley R."/>
            <person name="LaButti K."/>
            <person name="Andreopoulos B."/>
            <person name="Lipzen A."/>
            <person name="Chen C."/>
            <person name="Yan M."/>
            <person name="Daum C."/>
            <person name="Ng V."/>
            <person name="Clum A."/>
            <person name="Steindorff A."/>
            <person name="Ohm R.A."/>
            <person name="Martin F."/>
            <person name="Silar P."/>
            <person name="Natvig D.O."/>
            <person name="Lalanne C."/>
            <person name="Gautier V."/>
            <person name="Ament-Velasquez S.L."/>
            <person name="Kruys A."/>
            <person name="Hutchinson M.I."/>
            <person name="Powell A.J."/>
            <person name="Barry K."/>
            <person name="Miller A.N."/>
            <person name="Grigoriev I.V."/>
            <person name="Debuchy R."/>
            <person name="Gladieux P."/>
            <person name="Hiltunen Thoren M."/>
            <person name="Johannesson H."/>
        </authorList>
    </citation>
    <scope>NUCLEOTIDE SEQUENCE</scope>
    <source>
        <strain evidence="3">CBS 232.78</strain>
    </source>
</reference>
<gene>
    <name evidence="3" type="ORF">B0H63DRAFT_510281</name>
</gene>
<keyword evidence="4" id="KW-1185">Reference proteome</keyword>
<dbReference type="AlphaFoldDB" id="A0AAE0NPU4"/>
<sequence>MIRQNLNLAMGLILAAASVTAAGSNNAAPTTLIQAIVTSTTWTSLDMVVPHPYSSPSISLTEELGTTTAVFSIFSANPCGGQTEFASTKTVNLPVDCKGASQLSVTIQRGRCPLGGRKPPAIVDTVTATPRTSFDFTCAPTPAGTAHPVSYVLTDRTSKLPIPTLKPGQSPVETPVAMSAIYYPDGQCRVALDLVPADGSPADSRQWISSLCSASYLYPKTYPATVTSTITAGCGRCQYIRGGDMYYTCAQGSFDNLTPLSPAVQIATASTKNDVSYVAKALKELHDTNRQLGIETRQDLNFLKNRVVSMTADFESANTSKNMQDVLDAIQKSDVARKKTREPESSGLDMVYEGFLSTMDEYLETLRDAGQQVPLSNALITEILTYLDESSTSLEGFEQSLEARKLPWALLANTRQPVKSRRRGIEVAFTKTFDWIFTDKAMTTETEGARDHHHFITHAETRGNLGKWAGKKRLIIASFCFCNAGTSLQRSQEGLLRSLLFEILRLCPELIPSLVSPKVLESLGDKDGSLDVSELLNFYKAILKQPDIQMNHQDLIKILNDLEYSPGIKMCLSSRPWMALEDEYGEDPTNLLKLENPTKGDIRQVVNDKFNAHSQFVSLNESEPGYDLLIDQVVNRSQRVFLWVHLVLRDLLDGLTYSDSIKTLQVRLESFPEDLDRFFQHMLDSVPRIYLDRASRMFKLAVHAEEPLLLMFYLLLEDIEDDEGFTMDQPIYGMPPRRDGSPRTQTSSNYFNVKVDFLHRTVRDFLRESEASSIDAEPPATAVHLRILRDLIDKANKTLCWLSSSQDHIAIMISSSLLFASICKHNILFYIEQKLSETGQPGTIANNPHYHPLEFALCNHTSRLLEP</sequence>
<dbReference type="PANTHER" id="PTHR10039">
    <property type="entry name" value="AMELOGENIN"/>
    <property type="match status" value="1"/>
</dbReference>
<feature type="signal peptide" evidence="1">
    <location>
        <begin position="1"/>
        <end position="22"/>
    </location>
</feature>
<comment type="caution">
    <text evidence="3">The sequence shown here is derived from an EMBL/GenBank/DDBJ whole genome shotgun (WGS) entry which is preliminary data.</text>
</comment>
<dbReference type="InterPro" id="IPR056693">
    <property type="entry name" value="DUF7791"/>
</dbReference>
<reference evidence="3" key="2">
    <citation type="submission" date="2023-06" db="EMBL/GenBank/DDBJ databases">
        <authorList>
            <consortium name="Lawrence Berkeley National Laboratory"/>
            <person name="Haridas S."/>
            <person name="Hensen N."/>
            <person name="Bonometti L."/>
            <person name="Westerberg I."/>
            <person name="Brannstrom I.O."/>
            <person name="Guillou S."/>
            <person name="Cros-Aarteil S."/>
            <person name="Calhoun S."/>
            <person name="Kuo A."/>
            <person name="Mondo S."/>
            <person name="Pangilinan J."/>
            <person name="Riley R."/>
            <person name="LaButti K."/>
            <person name="Andreopoulos B."/>
            <person name="Lipzen A."/>
            <person name="Chen C."/>
            <person name="Yanf M."/>
            <person name="Daum C."/>
            <person name="Ng V."/>
            <person name="Clum A."/>
            <person name="Steindorff A."/>
            <person name="Ohm R."/>
            <person name="Martin F."/>
            <person name="Silar P."/>
            <person name="Natvig D."/>
            <person name="Lalanne C."/>
            <person name="Gautier V."/>
            <person name="Ament-velasquez S.L."/>
            <person name="Kruys A."/>
            <person name="Hutchinson M.I."/>
            <person name="Powell A.J."/>
            <person name="Barry K."/>
            <person name="Miller A.N."/>
            <person name="Grigoriev I.V."/>
            <person name="Debuchy R."/>
            <person name="Gladieux P."/>
            <person name="Thoren M.H."/>
            <person name="Johannesson H."/>
        </authorList>
    </citation>
    <scope>NUCLEOTIDE SEQUENCE</scope>
    <source>
        <strain evidence="3">CBS 232.78</strain>
    </source>
</reference>
<feature type="chain" id="PRO_5042072916" description="DUF7791 domain-containing protein" evidence="1">
    <location>
        <begin position="23"/>
        <end position="867"/>
    </location>
</feature>
<evidence type="ECO:0000256" key="1">
    <source>
        <dbReference type="SAM" id="SignalP"/>
    </source>
</evidence>
<evidence type="ECO:0000313" key="3">
    <source>
        <dbReference type="EMBL" id="KAK3385482.1"/>
    </source>
</evidence>
<dbReference type="Proteomes" id="UP001285441">
    <property type="component" value="Unassembled WGS sequence"/>
</dbReference>
<dbReference type="EMBL" id="JAULSW010000004">
    <property type="protein sequence ID" value="KAK3385482.1"/>
    <property type="molecule type" value="Genomic_DNA"/>
</dbReference>
<accession>A0AAE0NPU4</accession>
<proteinExistence type="predicted"/>
<keyword evidence="1" id="KW-0732">Signal</keyword>
<protein>
    <recommendedName>
        <fullName evidence="2">DUF7791 domain-containing protein</fullName>
    </recommendedName>
</protein>
<evidence type="ECO:0000313" key="4">
    <source>
        <dbReference type="Proteomes" id="UP001285441"/>
    </source>
</evidence>
<dbReference type="Pfam" id="PF25053">
    <property type="entry name" value="DUF7791"/>
    <property type="match status" value="1"/>
</dbReference>
<organism evidence="3 4">
    <name type="scientific">Podospora didyma</name>
    <dbReference type="NCBI Taxonomy" id="330526"/>
    <lineage>
        <taxon>Eukaryota</taxon>
        <taxon>Fungi</taxon>
        <taxon>Dikarya</taxon>
        <taxon>Ascomycota</taxon>
        <taxon>Pezizomycotina</taxon>
        <taxon>Sordariomycetes</taxon>
        <taxon>Sordariomycetidae</taxon>
        <taxon>Sordariales</taxon>
        <taxon>Podosporaceae</taxon>
        <taxon>Podospora</taxon>
    </lineage>
</organism>
<name>A0AAE0NPU4_9PEZI</name>
<feature type="domain" description="DUF7791" evidence="2">
    <location>
        <begin position="743"/>
        <end position="774"/>
    </location>
</feature>
<dbReference type="PANTHER" id="PTHR10039:SF5">
    <property type="entry name" value="NACHT DOMAIN-CONTAINING PROTEIN"/>
    <property type="match status" value="1"/>
</dbReference>